<dbReference type="NCBIfam" id="TIGR02098">
    <property type="entry name" value="MJ0042_CXXC"/>
    <property type="match status" value="1"/>
</dbReference>
<dbReference type="OrthoDB" id="8239822at2"/>
<evidence type="ECO:0000313" key="3">
    <source>
        <dbReference type="Proteomes" id="UP000305095"/>
    </source>
</evidence>
<name>A0A1E3EGL9_BRAEL</name>
<dbReference type="RefSeq" id="WP_016848131.1">
    <property type="nucleotide sequence ID" value="NZ_BJNL01000064.1"/>
</dbReference>
<sequence>MRKSDVTCPHCQAGYRRIELTSKGGVAGEFRCLVCDHIIELMDGSTDVAFRLTVQPGKPSYAY</sequence>
<dbReference type="Proteomes" id="UP000305095">
    <property type="component" value="Unassembled WGS sequence"/>
</dbReference>
<dbReference type="Proteomes" id="UP001565471">
    <property type="component" value="Unassembled WGS sequence"/>
</dbReference>
<dbReference type="AlphaFoldDB" id="A0A1E3EGL9"/>
<reference evidence="1 4" key="2">
    <citation type="submission" date="2024-07" db="EMBL/GenBank/DDBJ databases">
        <title>Genomic Encyclopedia of Type Strains, Phase V (KMG-V): Genome sequencing to study the core and pangenomes of soil and plant-associated prokaryotes.</title>
        <authorList>
            <person name="Whitman W."/>
        </authorList>
    </citation>
    <scope>NUCLEOTIDE SEQUENCE [LARGE SCALE GENOMIC DNA]</scope>
    <source>
        <strain evidence="1 4">USDA 415</strain>
    </source>
</reference>
<evidence type="ECO:0000313" key="1">
    <source>
        <dbReference type="EMBL" id="MEY9322846.1"/>
    </source>
</evidence>
<reference evidence="2 3" key="1">
    <citation type="submission" date="2019-05" db="EMBL/GenBank/DDBJ databases">
        <title>Draft Genome of Bradyrhizobium elkanii strain SEMIA 938, Used in Commercial Inoculants for Lupinus spp. in Brazil.</title>
        <authorList>
            <person name="Hungria M."/>
            <person name="Delamuta J.R.M."/>
            <person name="Ribeiro R.A."/>
            <person name="Nogueira M.A."/>
        </authorList>
    </citation>
    <scope>NUCLEOTIDE SEQUENCE [LARGE SCALE GENOMIC DNA]</scope>
    <source>
        <strain evidence="2 3">Semia 938</strain>
    </source>
</reference>
<organism evidence="2 3">
    <name type="scientific">Bradyrhizobium elkanii</name>
    <dbReference type="NCBI Taxonomy" id="29448"/>
    <lineage>
        <taxon>Bacteria</taxon>
        <taxon>Pseudomonadati</taxon>
        <taxon>Pseudomonadota</taxon>
        <taxon>Alphaproteobacteria</taxon>
        <taxon>Hyphomicrobiales</taxon>
        <taxon>Nitrobacteraceae</taxon>
        <taxon>Bradyrhizobium</taxon>
    </lineage>
</organism>
<protein>
    <submittedName>
        <fullName evidence="1">Zn finger-like uncharacterized protein</fullName>
    </submittedName>
</protein>
<dbReference type="GeneID" id="92958097"/>
<gene>
    <name evidence="1" type="ORF">ABIF29_009645</name>
    <name evidence="2" type="ORF">FDV58_26445</name>
</gene>
<keyword evidence="4" id="KW-1185">Reference proteome</keyword>
<accession>A0A1E3EGL9</accession>
<evidence type="ECO:0000313" key="2">
    <source>
        <dbReference type="EMBL" id="TKV78447.1"/>
    </source>
</evidence>
<proteinExistence type="predicted"/>
<dbReference type="EMBL" id="JBGBZA010000002">
    <property type="protein sequence ID" value="MEY9322846.1"/>
    <property type="molecule type" value="Genomic_DNA"/>
</dbReference>
<comment type="caution">
    <text evidence="2">The sequence shown here is derived from an EMBL/GenBank/DDBJ whole genome shotgun (WGS) entry which is preliminary data.</text>
</comment>
<dbReference type="EMBL" id="SZZP01000017">
    <property type="protein sequence ID" value="TKV78447.1"/>
    <property type="molecule type" value="Genomic_DNA"/>
</dbReference>
<dbReference type="eggNOG" id="ENOG502ZZAR">
    <property type="taxonomic scope" value="Bacteria"/>
</dbReference>
<dbReference type="InterPro" id="IPR011723">
    <property type="entry name" value="Znf/thioredoxin_put"/>
</dbReference>
<evidence type="ECO:0000313" key="4">
    <source>
        <dbReference type="Proteomes" id="UP001565471"/>
    </source>
</evidence>